<feature type="compositionally biased region" description="Low complexity" evidence="3">
    <location>
        <begin position="291"/>
        <end position="322"/>
    </location>
</feature>
<dbReference type="Gene3D" id="1.10.238.10">
    <property type="entry name" value="EF-hand"/>
    <property type="match status" value="1"/>
</dbReference>
<dbReference type="AlphaFoldDB" id="F0ZZ64"/>
<dbReference type="InterPro" id="IPR011992">
    <property type="entry name" value="EF-hand-dom_pair"/>
</dbReference>
<dbReference type="PROSITE" id="PS00018">
    <property type="entry name" value="EF_HAND_1"/>
    <property type="match status" value="1"/>
</dbReference>
<evidence type="ECO:0000313" key="7">
    <source>
        <dbReference type="Proteomes" id="UP000001064"/>
    </source>
</evidence>
<organism evidence="6 7">
    <name type="scientific">Dictyostelium purpureum</name>
    <name type="common">Slime mold</name>
    <dbReference type="NCBI Taxonomy" id="5786"/>
    <lineage>
        <taxon>Eukaryota</taxon>
        <taxon>Amoebozoa</taxon>
        <taxon>Evosea</taxon>
        <taxon>Eumycetozoa</taxon>
        <taxon>Dictyostelia</taxon>
        <taxon>Dictyosteliales</taxon>
        <taxon>Dictyosteliaceae</taxon>
        <taxon>Dictyostelium</taxon>
    </lineage>
</organism>
<evidence type="ECO:0000259" key="4">
    <source>
        <dbReference type="PROSITE" id="PS50030"/>
    </source>
</evidence>
<dbReference type="OMA" id="DGFKRFH"/>
<feature type="region of interest" description="Disordered" evidence="3">
    <location>
        <begin position="587"/>
        <end position="629"/>
    </location>
</feature>
<feature type="compositionally biased region" description="Low complexity" evidence="3">
    <location>
        <begin position="617"/>
        <end position="626"/>
    </location>
</feature>
<keyword evidence="7" id="KW-1185">Reference proteome</keyword>
<evidence type="ECO:0000313" key="6">
    <source>
        <dbReference type="EMBL" id="EGC30766.1"/>
    </source>
</evidence>
<reference evidence="7" key="1">
    <citation type="journal article" date="2011" name="Genome Biol.">
        <title>Comparative genomics of the social amoebae Dictyostelium discoideum and Dictyostelium purpureum.</title>
        <authorList>
            <consortium name="US DOE Joint Genome Institute (JGI-PGF)"/>
            <person name="Sucgang R."/>
            <person name="Kuo A."/>
            <person name="Tian X."/>
            <person name="Salerno W."/>
            <person name="Parikh A."/>
            <person name="Feasley C.L."/>
            <person name="Dalin E."/>
            <person name="Tu H."/>
            <person name="Huang E."/>
            <person name="Barry K."/>
            <person name="Lindquist E."/>
            <person name="Shapiro H."/>
            <person name="Bruce D."/>
            <person name="Schmutz J."/>
            <person name="Salamov A."/>
            <person name="Fey P."/>
            <person name="Gaudet P."/>
            <person name="Anjard C."/>
            <person name="Babu M.M."/>
            <person name="Basu S."/>
            <person name="Bushmanova Y."/>
            <person name="van der Wel H."/>
            <person name="Katoh-Kurasawa M."/>
            <person name="Dinh C."/>
            <person name="Coutinho P.M."/>
            <person name="Saito T."/>
            <person name="Elias M."/>
            <person name="Schaap P."/>
            <person name="Kay R.R."/>
            <person name="Henrissat B."/>
            <person name="Eichinger L."/>
            <person name="Rivero F."/>
            <person name="Putnam N.H."/>
            <person name="West C.M."/>
            <person name="Loomis W.F."/>
            <person name="Chisholm R.L."/>
            <person name="Shaulsky G."/>
            <person name="Strassmann J.E."/>
            <person name="Queller D.C."/>
            <person name="Kuspa A."/>
            <person name="Grigoriev I.V."/>
        </authorList>
    </citation>
    <scope>NUCLEOTIDE SEQUENCE [LARGE SCALE GENOMIC DNA]</scope>
    <source>
        <strain evidence="7">QSDP1</strain>
    </source>
</reference>
<dbReference type="GO" id="GO:0019900">
    <property type="term" value="F:kinase binding"/>
    <property type="evidence" value="ECO:0007669"/>
    <property type="project" value="InterPro"/>
</dbReference>
<dbReference type="FunCoup" id="F0ZZ64">
    <property type="interactions" value="743"/>
</dbReference>
<dbReference type="OrthoDB" id="191686at2759"/>
<evidence type="ECO:0000256" key="3">
    <source>
        <dbReference type="SAM" id="MobiDB-lite"/>
    </source>
</evidence>
<dbReference type="Proteomes" id="UP000001064">
    <property type="component" value="Unassembled WGS sequence"/>
</dbReference>
<feature type="region of interest" description="Disordered" evidence="3">
    <location>
        <begin position="282"/>
        <end position="453"/>
    </location>
</feature>
<keyword evidence="2" id="KW-0106">Calcium</keyword>
<feature type="compositionally biased region" description="Low complexity" evidence="3">
    <location>
        <begin position="425"/>
        <end position="436"/>
    </location>
</feature>
<dbReference type="PANTHER" id="PTHR23056:SF110">
    <property type="entry name" value="CALMODULIN"/>
    <property type="match status" value="1"/>
</dbReference>
<dbReference type="eggNOG" id="ENOG502T01E">
    <property type="taxonomic scope" value="Eukaryota"/>
</dbReference>
<dbReference type="GO" id="GO:0019722">
    <property type="term" value="P:calcium-mediated signaling"/>
    <property type="evidence" value="ECO:0007669"/>
    <property type="project" value="InterPro"/>
</dbReference>
<feature type="compositionally biased region" description="Polar residues" evidence="3">
    <location>
        <begin position="562"/>
        <end position="571"/>
    </location>
</feature>
<feature type="compositionally biased region" description="Low complexity" evidence="3">
    <location>
        <begin position="587"/>
        <end position="607"/>
    </location>
</feature>
<dbReference type="SUPFAM" id="SSF47473">
    <property type="entry name" value="EF-hand"/>
    <property type="match status" value="1"/>
</dbReference>
<dbReference type="PROSITE" id="PS50030">
    <property type="entry name" value="UBA"/>
    <property type="match status" value="1"/>
</dbReference>
<evidence type="ECO:0000259" key="5">
    <source>
        <dbReference type="PROSITE" id="PS50222"/>
    </source>
</evidence>
<dbReference type="PANTHER" id="PTHR23056">
    <property type="entry name" value="CALCINEURIN B"/>
    <property type="match status" value="1"/>
</dbReference>
<sequence length="869" mass="95794">MGGVQMEQNEIDRIQTLFNDISVPIKSVKSIDRDGFKKFHLLPEPLSDRIFNLFEQKKSNTMSFDDLLSGLAVCSKASEKDKVHVIFKFLDIDDDGVITKEEISVLSVVSLENPNSPKIFSQDPQENPLLSQVIAMGFPKHKVNLALKETKNGSIGTPGSNPIENIVTWLLANHSAVKYPNTIIDGDLGIDEEPPQEKPIEDKINLKPDPKSIEELTIGLNLSTILTTFEGLFDVLDKEGGKITSAKFKKWASNSKKPQELDSLLKPIAALYDRAIKWKSDSTLNQSSEAIQRSTSNSSISSQVSMQQQQQTNGSINSNNTSLQDINNPNPKELKRYSSVSVMETSSANKKAEKEKEKAEKAAEKEKEKAEKAAKKAAEKEKEKSEKSEKSVDKSSDKSFEKPANFEGVVSPIKESGSISKDNNSTTIKSSSASISGPKKDNDTSSSFDSDSDDEVIKPAIQVVIRDKPIELQKQDSLFNIDPSIGIIKPMAGKQSAATLRSRGSRSNRNTIDPEMFSLQPLTPVSKQHTTTTTTTNTNQSNTPSPTLSSPISNSPTLSNNRNPLGQSNTIVSSPPAFVQSQSSASFFTNNSNNTQPPTTTSLQPTTKHNVSFTDTASSNSNPASPISQKINSESIEFMKKCINKLESGQFKDAIQDIDQCIRVLLQIHSSNYSIIQNEVNFCVGYRVALNILNEINIIEQKIQKETNTDDIASFYESQALLSKFLVDIPLQNNHRIVCAKMAIKYNLLANNFGIASKLIGALTQKSNIKLEEKSQYESQLSQCKENHFNNSGLPMYICPSCKSPTGADSIKCSCGRPVRWCFQTFSLIKDLTFLQCNFCNSTFSINQYEVVPKSICPCCSHGIVITKN</sequence>
<gene>
    <name evidence="6" type="ORF">DICPUDRAFT_157457</name>
</gene>
<accession>F0ZZ64</accession>
<keyword evidence="1" id="KW-0677">Repeat</keyword>
<dbReference type="GeneID" id="10508739"/>
<feature type="compositionally biased region" description="Polar residues" evidence="3">
    <location>
        <begin position="520"/>
        <end position="529"/>
    </location>
</feature>
<feature type="compositionally biased region" description="Low complexity" evidence="3">
    <location>
        <begin position="530"/>
        <end position="561"/>
    </location>
</feature>
<dbReference type="PROSITE" id="PS50222">
    <property type="entry name" value="EF_HAND_2"/>
    <property type="match status" value="1"/>
</dbReference>
<dbReference type="EMBL" id="GL871302">
    <property type="protein sequence ID" value="EGC30766.1"/>
    <property type="molecule type" value="Genomic_DNA"/>
</dbReference>
<evidence type="ECO:0000256" key="1">
    <source>
        <dbReference type="ARBA" id="ARBA00022737"/>
    </source>
</evidence>
<dbReference type="GO" id="GO:0009966">
    <property type="term" value="P:regulation of signal transduction"/>
    <property type="evidence" value="ECO:0000318"/>
    <property type="project" value="GO_Central"/>
</dbReference>
<protein>
    <recommendedName>
        <fullName evidence="8">EF-hand domain-containing protein</fullName>
    </recommendedName>
</protein>
<name>F0ZZ64_DICPU</name>
<feature type="region of interest" description="Disordered" evidence="3">
    <location>
        <begin position="493"/>
        <end position="575"/>
    </location>
</feature>
<dbReference type="InterPro" id="IPR045198">
    <property type="entry name" value="CNBL1-10"/>
</dbReference>
<dbReference type="RefSeq" id="XP_003292706.1">
    <property type="nucleotide sequence ID" value="XM_003292658.1"/>
</dbReference>
<dbReference type="GO" id="GO:0005509">
    <property type="term" value="F:calcium ion binding"/>
    <property type="evidence" value="ECO:0000318"/>
    <property type="project" value="GO_Central"/>
</dbReference>
<dbReference type="InterPro" id="IPR015940">
    <property type="entry name" value="UBA"/>
</dbReference>
<proteinExistence type="predicted"/>
<feature type="compositionally biased region" description="Basic and acidic residues" evidence="3">
    <location>
        <begin position="350"/>
        <end position="401"/>
    </location>
</feature>
<dbReference type="VEuPathDB" id="AmoebaDB:DICPUDRAFT_157457"/>
<evidence type="ECO:0008006" key="8">
    <source>
        <dbReference type="Google" id="ProtNLM"/>
    </source>
</evidence>
<dbReference type="InParanoid" id="F0ZZ64"/>
<dbReference type="InterPro" id="IPR002048">
    <property type="entry name" value="EF_hand_dom"/>
</dbReference>
<feature type="domain" description="EF-hand" evidence="5">
    <location>
        <begin position="78"/>
        <end position="113"/>
    </location>
</feature>
<dbReference type="KEGG" id="dpp:DICPUDRAFT_157457"/>
<evidence type="ECO:0000256" key="2">
    <source>
        <dbReference type="ARBA" id="ARBA00022837"/>
    </source>
</evidence>
<dbReference type="InterPro" id="IPR018247">
    <property type="entry name" value="EF_Hand_1_Ca_BS"/>
</dbReference>
<feature type="domain" description="UBA" evidence="4">
    <location>
        <begin position="121"/>
        <end position="173"/>
    </location>
</feature>
<dbReference type="Pfam" id="PF13833">
    <property type="entry name" value="EF-hand_8"/>
    <property type="match status" value="1"/>
</dbReference>